<proteinExistence type="predicted"/>
<evidence type="ECO:0000313" key="1">
    <source>
        <dbReference type="EMBL" id="KRK43959.1"/>
    </source>
</evidence>
<dbReference type="Proteomes" id="UP000050964">
    <property type="component" value="Unassembled WGS sequence"/>
</dbReference>
<sequence length="53" mass="5946">MLIDLKTVFSGSQYLFFNFHSIGFFYCFKITDNSGSKGIVLTELGVLVGETIF</sequence>
<comment type="caution">
    <text evidence="1">The sequence shown here is derived from an EMBL/GenBank/DDBJ whole genome shotgun (WGS) entry which is preliminary data.</text>
</comment>
<dbReference type="EMBL" id="AZDB01000004">
    <property type="protein sequence ID" value="KRK43959.1"/>
    <property type="molecule type" value="Genomic_DNA"/>
</dbReference>
<reference evidence="1 2" key="1">
    <citation type="journal article" date="2015" name="Genome Announc.">
        <title>Expanding the biotechnology potential of lactobacilli through comparative genomics of 213 strains and associated genera.</title>
        <authorList>
            <person name="Sun Z."/>
            <person name="Harris H.M."/>
            <person name="McCann A."/>
            <person name="Guo C."/>
            <person name="Argimon S."/>
            <person name="Zhang W."/>
            <person name="Yang X."/>
            <person name="Jeffery I.B."/>
            <person name="Cooney J.C."/>
            <person name="Kagawa T.F."/>
            <person name="Liu W."/>
            <person name="Song Y."/>
            <person name="Salvetti E."/>
            <person name="Wrobel A."/>
            <person name="Rasinkangas P."/>
            <person name="Parkhill J."/>
            <person name="Rea M.C."/>
            <person name="O'Sullivan O."/>
            <person name="Ritari J."/>
            <person name="Douillard F.P."/>
            <person name="Paul Ross R."/>
            <person name="Yang R."/>
            <person name="Briner A.E."/>
            <person name="Felis G.E."/>
            <person name="de Vos W.M."/>
            <person name="Barrangou R."/>
            <person name="Klaenhammer T.R."/>
            <person name="Caufield P.W."/>
            <person name="Cui Y."/>
            <person name="Zhang H."/>
            <person name="O'Toole P.W."/>
        </authorList>
    </citation>
    <scope>NUCLEOTIDE SEQUENCE [LARGE SCALE GENOMIC DNA]</scope>
    <source>
        <strain evidence="1 2">JCM 15951</strain>
    </source>
</reference>
<name>A0A837RJ42_9LACO</name>
<organism evidence="1 2">
    <name type="scientific">Companilactobacillus crustorum JCM 15951</name>
    <dbReference type="NCBI Taxonomy" id="1423737"/>
    <lineage>
        <taxon>Bacteria</taxon>
        <taxon>Bacillati</taxon>
        <taxon>Bacillota</taxon>
        <taxon>Bacilli</taxon>
        <taxon>Lactobacillales</taxon>
        <taxon>Lactobacillaceae</taxon>
        <taxon>Companilactobacillus</taxon>
    </lineage>
</organism>
<dbReference type="AlphaFoldDB" id="A0A837RJ42"/>
<evidence type="ECO:0000313" key="2">
    <source>
        <dbReference type="Proteomes" id="UP000050964"/>
    </source>
</evidence>
<accession>A0A837RJ42</accession>
<protein>
    <submittedName>
        <fullName evidence="1">Uncharacterized protein</fullName>
    </submittedName>
</protein>
<gene>
    <name evidence="1" type="ORF">FD26_GL001444</name>
</gene>